<reference evidence="2" key="1">
    <citation type="journal article" date="2014" name="Front. Microbiol.">
        <title>High frequency of phylogenetically diverse reductive dehalogenase-homologous genes in deep subseafloor sedimentary metagenomes.</title>
        <authorList>
            <person name="Kawai M."/>
            <person name="Futagami T."/>
            <person name="Toyoda A."/>
            <person name="Takaki Y."/>
            <person name="Nishi S."/>
            <person name="Hori S."/>
            <person name="Arai W."/>
            <person name="Tsubouchi T."/>
            <person name="Morono Y."/>
            <person name="Uchiyama I."/>
            <person name="Ito T."/>
            <person name="Fujiyama A."/>
            <person name="Inagaki F."/>
            <person name="Takami H."/>
        </authorList>
    </citation>
    <scope>NUCLEOTIDE SEQUENCE</scope>
    <source>
        <strain evidence="2">Expedition CK06-06</strain>
    </source>
</reference>
<feature type="domain" description="DUF1616" evidence="1">
    <location>
        <begin position="1"/>
        <end position="102"/>
    </location>
</feature>
<comment type="caution">
    <text evidence="2">The sequence shown here is derived from an EMBL/GenBank/DDBJ whole genome shotgun (WGS) entry which is preliminary data.</text>
</comment>
<protein>
    <recommendedName>
        <fullName evidence="1">DUF1616 domain-containing protein</fullName>
    </recommendedName>
</protein>
<gene>
    <name evidence="2" type="ORF">S03H2_34484</name>
</gene>
<dbReference type="InterPro" id="IPR011674">
    <property type="entry name" value="DUF1616"/>
</dbReference>
<proteinExistence type="predicted"/>
<dbReference type="AlphaFoldDB" id="X1HQK7"/>
<accession>X1HQK7</accession>
<dbReference type="EMBL" id="BARU01021048">
    <property type="protein sequence ID" value="GAH56104.1"/>
    <property type="molecule type" value="Genomic_DNA"/>
</dbReference>
<dbReference type="Pfam" id="PF07760">
    <property type="entry name" value="DUF1616"/>
    <property type="match status" value="1"/>
</dbReference>
<name>X1HQK7_9ZZZZ</name>
<organism evidence="2">
    <name type="scientific">marine sediment metagenome</name>
    <dbReference type="NCBI Taxonomy" id="412755"/>
    <lineage>
        <taxon>unclassified sequences</taxon>
        <taxon>metagenomes</taxon>
        <taxon>ecological metagenomes</taxon>
    </lineage>
</organism>
<evidence type="ECO:0000313" key="2">
    <source>
        <dbReference type="EMBL" id="GAH56104.1"/>
    </source>
</evidence>
<sequence>TEFYLLGTDGIASDYPIDLKVGEDGKMIIGIVNHEYENVTYLLEVNFNGSLIHKEYIFLIENEKWESPFTFQAIEKGENQKLEFLLYRDQEIEIYRKLNLWISVK</sequence>
<feature type="non-terminal residue" evidence="2">
    <location>
        <position position="1"/>
    </location>
</feature>
<evidence type="ECO:0000259" key="1">
    <source>
        <dbReference type="Pfam" id="PF07760"/>
    </source>
</evidence>